<dbReference type="AlphaFoldDB" id="A0A4P9ZF93"/>
<evidence type="ECO:0000256" key="6">
    <source>
        <dbReference type="ARBA" id="ARBA00048809"/>
    </source>
</evidence>
<dbReference type="Gene3D" id="1.20.930.60">
    <property type="match status" value="1"/>
</dbReference>
<reference evidence="10" key="1">
    <citation type="journal article" date="2018" name="Nat. Microbiol.">
        <title>Leveraging single-cell genomics to expand the fungal tree of life.</title>
        <authorList>
            <person name="Ahrendt S.R."/>
            <person name="Quandt C.A."/>
            <person name="Ciobanu D."/>
            <person name="Clum A."/>
            <person name="Salamov A."/>
            <person name="Andreopoulos B."/>
            <person name="Cheng J.F."/>
            <person name="Woyke T."/>
            <person name="Pelin A."/>
            <person name="Henrissat B."/>
            <person name="Reynolds N.K."/>
            <person name="Benny G.L."/>
            <person name="Smith M.E."/>
            <person name="James T.Y."/>
            <person name="Grigoriev I.V."/>
        </authorList>
    </citation>
    <scope>NUCLEOTIDE SEQUENCE [LARGE SCALE GENOMIC DNA]</scope>
    <source>
        <strain evidence="10">Baker2002</strain>
    </source>
</reference>
<gene>
    <name evidence="9" type="ORF">METBISCDRAFT_13430</name>
</gene>
<comment type="catalytic activity">
    <reaction evidence="1 7">
        <text>beta-D-fructose 1-phosphate + H2O = D-fructose + phosphate</text>
        <dbReference type="Rhea" id="RHEA:35603"/>
        <dbReference type="ChEBI" id="CHEBI:15377"/>
        <dbReference type="ChEBI" id="CHEBI:37721"/>
        <dbReference type="ChEBI" id="CHEBI:43474"/>
        <dbReference type="ChEBI" id="CHEBI:138881"/>
    </reaction>
</comment>
<keyword evidence="3 7" id="KW-0479">Metal-binding</keyword>
<comment type="catalytic activity">
    <reaction evidence="6 7">
        <text>beta-D-fructose 6-phosphate = dihydroxyacetone + D-glyceraldehyde 3-phosphate</text>
        <dbReference type="Rhea" id="RHEA:28002"/>
        <dbReference type="ChEBI" id="CHEBI:16016"/>
        <dbReference type="ChEBI" id="CHEBI:57634"/>
        <dbReference type="ChEBI" id="CHEBI:59776"/>
    </reaction>
</comment>
<evidence type="ECO:0000256" key="5">
    <source>
        <dbReference type="ARBA" id="ARBA00023211"/>
    </source>
</evidence>
<sequence length="452" mass="51224">MSLPPPAYNNNPKSFAYPTVRTRWPTIFKGAISELQEHATLVPASKDCAEAVIAKIQTLLEALESDAAIQPFSDADVATYPFLRVFNEQLVQYSRDKAVSWHNAPWLWSECYMYQLLNLWFQQTQQLGLFDVFGRLKNHAFQQSSFGVLELCKRYEVLGKQLAAGSADKDAHRLLFVEFAVISLWGNASDLSLFAGNVTLEDIKSMQGAKVRKKNEEKILVNDIEEAWRRIEGCQGARVDFVLDNSGFELFSDLCMSLFMLDSGLAKIIVLHCKEMPWFVSDNMPKDFDALLQQLEDPAFFSDIRKEPADRQSIQYVVARLKHYVSSGQISTQHHPFWTSCEAFWSIPHVSNLYIELKKSDLIIFKGDLNYRKLTADLDWDPTTPFTNAIQELASLQLPILALRTCKSDVVVGLPAGVNEELIKTYKEMGNEIGELWRASGKWAVISFSPGN</sequence>
<dbReference type="PANTHER" id="PTHR12260">
    <property type="entry name" value="DAMAGE-CONTROL PHOSPHATASE ARMT1"/>
    <property type="match status" value="1"/>
</dbReference>
<evidence type="ECO:0000256" key="1">
    <source>
        <dbReference type="ARBA" id="ARBA00001326"/>
    </source>
</evidence>
<protein>
    <recommendedName>
        <fullName evidence="7">Sugar phosphate phosphatase</fullName>
        <ecNumber evidence="7">3.1.3.-</ecNumber>
    </recommendedName>
</protein>
<keyword evidence="4 7" id="KW-0378">Hydrolase</keyword>
<dbReference type="InterPro" id="IPR036075">
    <property type="entry name" value="ARMT-1-like_metal-bd_sf"/>
</dbReference>
<dbReference type="SUPFAM" id="SSF111321">
    <property type="entry name" value="AF1104-like"/>
    <property type="match status" value="1"/>
</dbReference>
<dbReference type="GO" id="GO:0097023">
    <property type="term" value="F:fructose 6-phosphate aldolase activity"/>
    <property type="evidence" value="ECO:0007669"/>
    <property type="project" value="RHEA"/>
</dbReference>
<accession>A0A4P9ZF93</accession>
<dbReference type="InterPro" id="IPR039763">
    <property type="entry name" value="ARMT1"/>
</dbReference>
<keyword evidence="10" id="KW-1185">Reference proteome</keyword>
<evidence type="ECO:0000256" key="4">
    <source>
        <dbReference type="ARBA" id="ARBA00022801"/>
    </source>
</evidence>
<keyword evidence="5 7" id="KW-0464">Manganese</keyword>
<dbReference type="OrthoDB" id="541375at2759"/>
<dbReference type="GO" id="GO:0103026">
    <property type="term" value="F:fructose-1-phosphatase activity"/>
    <property type="evidence" value="ECO:0007669"/>
    <property type="project" value="RHEA"/>
</dbReference>
<evidence type="ECO:0000256" key="7">
    <source>
        <dbReference type="RuleBase" id="RU367030"/>
    </source>
</evidence>
<evidence type="ECO:0000313" key="10">
    <source>
        <dbReference type="Proteomes" id="UP000268321"/>
    </source>
</evidence>
<feature type="domain" description="Damage-control phosphatase ARMT1-like metal-binding" evidence="8">
    <location>
        <begin position="19"/>
        <end position="421"/>
    </location>
</feature>
<organism evidence="9 10">
    <name type="scientific">Metschnikowia bicuspidata</name>
    <dbReference type="NCBI Taxonomy" id="27322"/>
    <lineage>
        <taxon>Eukaryota</taxon>
        <taxon>Fungi</taxon>
        <taxon>Dikarya</taxon>
        <taxon>Ascomycota</taxon>
        <taxon>Saccharomycotina</taxon>
        <taxon>Pichiomycetes</taxon>
        <taxon>Metschnikowiaceae</taxon>
        <taxon>Metschnikowia</taxon>
    </lineage>
</organism>
<dbReference type="EC" id="3.1.3.-" evidence="7"/>
<dbReference type="EMBL" id="ML004438">
    <property type="protein sequence ID" value="RKP31684.1"/>
    <property type="molecule type" value="Genomic_DNA"/>
</dbReference>
<evidence type="ECO:0000259" key="8">
    <source>
        <dbReference type="Pfam" id="PF01937"/>
    </source>
</evidence>
<dbReference type="GO" id="GO:0006974">
    <property type="term" value="P:DNA damage response"/>
    <property type="evidence" value="ECO:0007669"/>
    <property type="project" value="TreeGrafter"/>
</dbReference>
<comment type="similarity">
    <text evidence="2 7">Belongs to the damage-control phosphatase family. Sugar phosphate phosphatase III subfamily.</text>
</comment>
<dbReference type="Pfam" id="PF01937">
    <property type="entry name" value="ARMT1-like_dom"/>
    <property type="match status" value="1"/>
</dbReference>
<evidence type="ECO:0000256" key="2">
    <source>
        <dbReference type="ARBA" id="ARBA00009519"/>
    </source>
</evidence>
<dbReference type="PANTHER" id="PTHR12260:SF6">
    <property type="entry name" value="DAMAGE-CONTROL PHOSPHATASE ARMT1"/>
    <property type="match status" value="1"/>
</dbReference>
<dbReference type="Proteomes" id="UP000268321">
    <property type="component" value="Unassembled WGS sequence"/>
</dbReference>
<proteinExistence type="inferred from homology"/>
<comment type="cofactor">
    <cofactor evidence="7">
        <name>Mn(2+)</name>
        <dbReference type="ChEBI" id="CHEBI:29035"/>
    </cofactor>
    <cofactor evidence="7">
        <name>Ni(2+)</name>
        <dbReference type="ChEBI" id="CHEBI:49786"/>
    </cofactor>
</comment>
<comment type="domain">
    <text evidence="7">Subfamily III proteins have a conserved RTxK motif about 40-50 residues from the C-terminus; the threonine may be replaced by serine or cysteine.</text>
</comment>
<evidence type="ECO:0000313" key="9">
    <source>
        <dbReference type="EMBL" id="RKP31684.1"/>
    </source>
</evidence>
<evidence type="ECO:0000256" key="3">
    <source>
        <dbReference type="ARBA" id="ARBA00022723"/>
    </source>
</evidence>
<dbReference type="InterPro" id="IPR002791">
    <property type="entry name" value="ARMT1-like_metal-bd"/>
</dbReference>
<dbReference type="Gene3D" id="3.40.50.10880">
    <property type="entry name" value="Uncharacterised protein PF01937, DUF89, domain 3"/>
    <property type="match status" value="1"/>
</dbReference>
<dbReference type="GO" id="GO:0005634">
    <property type="term" value="C:nucleus"/>
    <property type="evidence" value="ECO:0007669"/>
    <property type="project" value="TreeGrafter"/>
</dbReference>
<dbReference type="GO" id="GO:0046872">
    <property type="term" value="F:metal ion binding"/>
    <property type="evidence" value="ECO:0007669"/>
    <property type="project" value="UniProtKB-UniRule"/>
</dbReference>
<name>A0A4P9ZF93_9ASCO</name>
<comment type="function">
    <text evidence="7">Metal-dependent phosphatase that shows phosphatase activity against several substrates, including fructose-1-phosphate and fructose-6-phosphate. Its preference for fructose-1-phosphate, a strong glycating agent that causes DNA damage rather than a canonical yeast metabolite, suggests a damage-control function in hexose phosphate metabolism.</text>
</comment>